<keyword evidence="1 4" id="KW-0963">Cytoplasm</keyword>
<dbReference type="GO" id="GO:0034057">
    <property type="term" value="F:RNA strand-exchange activity"/>
    <property type="evidence" value="ECO:0007669"/>
    <property type="project" value="UniProtKB-UniRule"/>
</dbReference>
<feature type="region of interest" description="Disordered" evidence="5">
    <location>
        <begin position="101"/>
        <end position="159"/>
    </location>
</feature>
<dbReference type="GO" id="GO:0010608">
    <property type="term" value="P:post-transcriptional regulation of gene expression"/>
    <property type="evidence" value="ECO:0007669"/>
    <property type="project" value="InterPro"/>
</dbReference>
<protein>
    <recommendedName>
        <fullName evidence="4">RNA chaperone ProQ</fullName>
    </recommendedName>
</protein>
<accession>A0A220VFM4</accession>
<dbReference type="SMART" id="SM00945">
    <property type="entry name" value="ProQ"/>
    <property type="match status" value="1"/>
</dbReference>
<dbReference type="Proteomes" id="UP000242175">
    <property type="component" value="Chromosome large"/>
</dbReference>
<dbReference type="HAMAP" id="MF_00749">
    <property type="entry name" value="ProQ"/>
    <property type="match status" value="1"/>
</dbReference>
<dbReference type="NCBIfam" id="NF003434">
    <property type="entry name" value="PRK04950.1"/>
    <property type="match status" value="1"/>
</dbReference>
<dbReference type="KEGG" id="pmai:CF386_06905"/>
<feature type="compositionally biased region" description="Basic and acidic residues" evidence="5">
    <location>
        <begin position="101"/>
        <end position="132"/>
    </location>
</feature>
<dbReference type="AlphaFoldDB" id="A0A220VFM4"/>
<dbReference type="EMBL" id="CP022355">
    <property type="protein sequence ID" value="ASK78743.1"/>
    <property type="molecule type" value="Genomic_DNA"/>
</dbReference>
<dbReference type="Pfam" id="PF04352">
    <property type="entry name" value="ProQ"/>
    <property type="match status" value="1"/>
</dbReference>
<keyword evidence="8" id="KW-1185">Reference proteome</keyword>
<dbReference type="InterPro" id="IPR036442">
    <property type="entry name" value="ProQ/FinO_sf"/>
</dbReference>
<proteinExistence type="inferred from homology"/>
<comment type="similarity">
    <text evidence="4">Belongs to the ProQ family.</text>
</comment>
<name>A0A220VFM4_9GAMM</name>
<reference evidence="7 8" key="1">
    <citation type="journal article" date="2016" name="Int. J. Syst. Evol. Microbiol.">
        <title>Paraphotobacterium marinum gen. nov., sp. nov., a member of the family Vibrionaceae, isolated from surface seawater.</title>
        <authorList>
            <person name="Huang Z."/>
            <person name="Dong C."/>
            <person name="Shao Z."/>
        </authorList>
    </citation>
    <scope>NUCLEOTIDE SEQUENCE [LARGE SCALE GENOMIC DNA]</scope>
    <source>
        <strain evidence="7 8">NSCS20N07D</strain>
    </source>
</reference>
<evidence type="ECO:0000313" key="7">
    <source>
        <dbReference type="EMBL" id="ASK78743.1"/>
    </source>
</evidence>
<dbReference type="GO" id="GO:0033592">
    <property type="term" value="F:RNA strand annealing activity"/>
    <property type="evidence" value="ECO:0007669"/>
    <property type="project" value="UniProtKB-UniRule"/>
</dbReference>
<keyword evidence="2 4" id="KW-0694">RNA-binding</keyword>
<evidence type="ECO:0000256" key="2">
    <source>
        <dbReference type="ARBA" id="ARBA00022884"/>
    </source>
</evidence>
<dbReference type="OrthoDB" id="8421419at2"/>
<organism evidence="7 8">
    <name type="scientific">Paraphotobacterium marinum</name>
    <dbReference type="NCBI Taxonomy" id="1755811"/>
    <lineage>
        <taxon>Bacteria</taxon>
        <taxon>Pseudomonadati</taxon>
        <taxon>Pseudomonadota</taxon>
        <taxon>Gammaproteobacteria</taxon>
        <taxon>Vibrionales</taxon>
        <taxon>Vibrionaceae</taxon>
        <taxon>Paraphotobacterium</taxon>
    </lineage>
</organism>
<dbReference type="RefSeq" id="WP_089073651.1">
    <property type="nucleotide sequence ID" value="NZ_CBCSAM010000001.1"/>
</dbReference>
<dbReference type="InterPro" id="IPR023529">
    <property type="entry name" value="ProQ"/>
</dbReference>
<comment type="function">
    <text evidence="4">RNA chaperone with significant RNA binding, RNA strand exchange and RNA duplexing activities.</text>
</comment>
<evidence type="ECO:0000313" key="8">
    <source>
        <dbReference type="Proteomes" id="UP000242175"/>
    </source>
</evidence>
<dbReference type="Pfam" id="PF17516">
    <property type="entry name" value="ProQ_C"/>
    <property type="match status" value="1"/>
</dbReference>
<dbReference type="PANTHER" id="PTHR38106">
    <property type="entry name" value="RNA CHAPERONE PROQ"/>
    <property type="match status" value="1"/>
</dbReference>
<keyword evidence="3 4" id="KW-0143">Chaperone</keyword>
<evidence type="ECO:0000256" key="3">
    <source>
        <dbReference type="ARBA" id="ARBA00023186"/>
    </source>
</evidence>
<comment type="subcellular location">
    <subcellularLocation>
        <location evidence="4">Cytoplasm</location>
    </subcellularLocation>
</comment>
<feature type="domain" description="ProQ/FinO" evidence="6">
    <location>
        <begin position="5"/>
        <end position="119"/>
    </location>
</feature>
<evidence type="ECO:0000256" key="1">
    <source>
        <dbReference type="ARBA" id="ARBA00022490"/>
    </source>
</evidence>
<evidence type="ECO:0000256" key="5">
    <source>
        <dbReference type="SAM" id="MobiDB-lite"/>
    </source>
</evidence>
<dbReference type="PANTHER" id="PTHR38106:SF1">
    <property type="entry name" value="RNA CHAPERONE PROQ"/>
    <property type="match status" value="1"/>
</dbReference>
<dbReference type="GO" id="GO:0005829">
    <property type="term" value="C:cytosol"/>
    <property type="evidence" value="ECO:0007669"/>
    <property type="project" value="TreeGrafter"/>
</dbReference>
<sequence length="214" mass="24318">MEDSQKLSSAKETLQYMMELFPQCFIKEGEAKPLKIGIFQDLSERLADDPKISKTLLRSALRQYTSAWRYLHGVKSGQERVDLDGNNVGPVEQQHIEHATKTLEESKAKFNARKKELQKERAAQENNKKPDNKSSINPKFKKKTYTSKKRNKNATKVEETSKLSINDVLVDKKVNVNLGQGNVPATVLEVHKNDIKVRLSNGLIMNVKAEHIFA</sequence>
<evidence type="ECO:0000256" key="4">
    <source>
        <dbReference type="HAMAP-Rule" id="MF_00749"/>
    </source>
</evidence>
<evidence type="ECO:0000259" key="6">
    <source>
        <dbReference type="SMART" id="SM00945"/>
    </source>
</evidence>
<dbReference type="InterPro" id="IPR016103">
    <property type="entry name" value="ProQ/FinO"/>
</dbReference>
<dbReference type="SUPFAM" id="SSF48657">
    <property type="entry name" value="FinO-like"/>
    <property type="match status" value="1"/>
</dbReference>
<dbReference type="InterPro" id="IPR035236">
    <property type="entry name" value="ProQ_C"/>
</dbReference>
<gene>
    <name evidence="4" type="primary">proQ</name>
    <name evidence="7" type="ORF">CF386_06905</name>
</gene>
<dbReference type="Gene3D" id="1.10.1710.10">
    <property type="entry name" value="ProQ/FinO domain"/>
    <property type="match status" value="1"/>
</dbReference>
<feature type="compositionally biased region" description="Basic residues" evidence="5">
    <location>
        <begin position="139"/>
        <end position="153"/>
    </location>
</feature>